<evidence type="ECO:0000256" key="1">
    <source>
        <dbReference type="SAM" id="MobiDB-lite"/>
    </source>
</evidence>
<gene>
    <name evidence="2" type="ORF">F2Q68_00019389</name>
</gene>
<feature type="compositionally biased region" description="Pro residues" evidence="1">
    <location>
        <begin position="72"/>
        <end position="90"/>
    </location>
</feature>
<evidence type="ECO:0000313" key="3">
    <source>
        <dbReference type="Proteomes" id="UP000712281"/>
    </source>
</evidence>
<accession>A0A8S9FZ53</accession>
<proteinExistence type="predicted"/>
<comment type="caution">
    <text evidence="2">The sequence shown here is derived from an EMBL/GenBank/DDBJ whole genome shotgun (WGS) entry which is preliminary data.</text>
</comment>
<organism evidence="2 3">
    <name type="scientific">Brassica cretica</name>
    <name type="common">Mustard</name>
    <dbReference type="NCBI Taxonomy" id="69181"/>
    <lineage>
        <taxon>Eukaryota</taxon>
        <taxon>Viridiplantae</taxon>
        <taxon>Streptophyta</taxon>
        <taxon>Embryophyta</taxon>
        <taxon>Tracheophyta</taxon>
        <taxon>Spermatophyta</taxon>
        <taxon>Magnoliopsida</taxon>
        <taxon>eudicotyledons</taxon>
        <taxon>Gunneridae</taxon>
        <taxon>Pentapetalae</taxon>
        <taxon>rosids</taxon>
        <taxon>malvids</taxon>
        <taxon>Brassicales</taxon>
        <taxon>Brassicaceae</taxon>
        <taxon>Brassiceae</taxon>
        <taxon>Brassica</taxon>
    </lineage>
</organism>
<sequence length="141" mass="15008">MAAVYFSDTGTTEFLPILCRCVFCFTLGQPVKKIIMTNFQPLTPVAAISKQTGLLSISWRDVDELIYTHAQPPTPPPVPPPASPQTPPLAPDATSEAATRAASGATGVTDEATRHACSAIALLLLPHRSFFFFTLQAGSAH</sequence>
<feature type="region of interest" description="Disordered" evidence="1">
    <location>
        <begin position="68"/>
        <end position="107"/>
    </location>
</feature>
<evidence type="ECO:0000313" key="2">
    <source>
        <dbReference type="EMBL" id="KAF2538963.1"/>
    </source>
</evidence>
<name>A0A8S9FZ53_BRACR</name>
<dbReference type="Proteomes" id="UP000712281">
    <property type="component" value="Unassembled WGS sequence"/>
</dbReference>
<protein>
    <submittedName>
        <fullName evidence="2">Uncharacterized protein</fullName>
    </submittedName>
</protein>
<reference evidence="2" key="1">
    <citation type="submission" date="2019-12" db="EMBL/GenBank/DDBJ databases">
        <title>Genome sequencing and annotation of Brassica cretica.</title>
        <authorList>
            <person name="Studholme D.J."/>
            <person name="Sarris P.F."/>
        </authorList>
    </citation>
    <scope>NUCLEOTIDE SEQUENCE</scope>
    <source>
        <strain evidence="2">PFS-001/15</strain>
        <tissue evidence="2">Leaf</tissue>
    </source>
</reference>
<dbReference type="EMBL" id="QGKW02002228">
    <property type="protein sequence ID" value="KAF2538963.1"/>
    <property type="molecule type" value="Genomic_DNA"/>
</dbReference>
<dbReference type="AlphaFoldDB" id="A0A8S9FZ53"/>